<dbReference type="Pfam" id="PF00173">
    <property type="entry name" value="Cyt-b5"/>
    <property type="match status" value="1"/>
</dbReference>
<dbReference type="EMBL" id="UNSH01000036">
    <property type="protein sequence ID" value="SZF01308.1"/>
    <property type="molecule type" value="Genomic_DNA"/>
</dbReference>
<feature type="domain" description="Cytochrome b5 heme-binding" evidence="3">
    <location>
        <begin position="41"/>
        <end position="131"/>
    </location>
</feature>
<dbReference type="SUPFAM" id="SSF55856">
    <property type="entry name" value="Cytochrome b5-like heme/steroid binding domain"/>
    <property type="match status" value="1"/>
</dbReference>
<evidence type="ECO:0000313" key="4">
    <source>
        <dbReference type="EMBL" id="SZF01308.1"/>
    </source>
</evidence>
<evidence type="ECO:0000259" key="3">
    <source>
        <dbReference type="SMART" id="SM01117"/>
    </source>
</evidence>
<dbReference type="Gene3D" id="3.10.120.10">
    <property type="entry name" value="Cytochrome b5-like heme/steroid binding domain"/>
    <property type="match status" value="1"/>
</dbReference>
<dbReference type="GO" id="GO:0005783">
    <property type="term" value="C:endoplasmic reticulum"/>
    <property type="evidence" value="ECO:0007669"/>
    <property type="project" value="TreeGrafter"/>
</dbReference>
<dbReference type="InterPro" id="IPR036400">
    <property type="entry name" value="Cyt_B5-like_heme/steroid_sf"/>
</dbReference>
<organism evidence="4 5">
    <name type="scientific">Blumeria hordei</name>
    <name type="common">Barley powdery mildew</name>
    <name type="synonym">Blumeria graminis f. sp. hordei</name>
    <dbReference type="NCBI Taxonomy" id="2867405"/>
    <lineage>
        <taxon>Eukaryota</taxon>
        <taxon>Fungi</taxon>
        <taxon>Dikarya</taxon>
        <taxon>Ascomycota</taxon>
        <taxon>Pezizomycotina</taxon>
        <taxon>Leotiomycetes</taxon>
        <taxon>Erysiphales</taxon>
        <taxon>Erysiphaceae</taxon>
        <taxon>Blumeria</taxon>
    </lineage>
</organism>
<proteinExistence type="inferred from homology"/>
<comment type="similarity">
    <text evidence="1">Belongs to the cytochrome b5 family. MAPR subfamily.</text>
</comment>
<dbReference type="Proteomes" id="UP000275772">
    <property type="component" value="Unassembled WGS sequence"/>
</dbReference>
<dbReference type="GO" id="GO:0016020">
    <property type="term" value="C:membrane"/>
    <property type="evidence" value="ECO:0007669"/>
    <property type="project" value="TreeGrafter"/>
</dbReference>
<evidence type="ECO:0000256" key="2">
    <source>
        <dbReference type="SAM" id="MobiDB-lite"/>
    </source>
</evidence>
<dbReference type="FunFam" id="3.10.120.10:FF:000003">
    <property type="entry name" value="membrane-associated progesterone receptor component 1"/>
    <property type="match status" value="1"/>
</dbReference>
<dbReference type="PANTHER" id="PTHR10281:SF115">
    <property type="entry name" value="BINDING PROTEIN, PUTATIVE (AFU_ORTHOLOGUE AFUA_4G06240)-RELATED"/>
    <property type="match status" value="1"/>
</dbReference>
<dbReference type="InterPro" id="IPR001199">
    <property type="entry name" value="Cyt_B5-like_heme/steroid-bd"/>
</dbReference>
<dbReference type="SMART" id="SM01117">
    <property type="entry name" value="Cyt-b5"/>
    <property type="match status" value="1"/>
</dbReference>
<dbReference type="InterPro" id="IPR050577">
    <property type="entry name" value="MAPR/NEUFC/NENF-like"/>
</dbReference>
<evidence type="ECO:0000313" key="5">
    <source>
        <dbReference type="Proteomes" id="UP000275772"/>
    </source>
</evidence>
<dbReference type="VEuPathDB" id="FungiDB:BLGHR1_12069"/>
<dbReference type="AlphaFoldDB" id="A0A383UNL2"/>
<dbReference type="GO" id="GO:0020037">
    <property type="term" value="F:heme binding"/>
    <property type="evidence" value="ECO:0007669"/>
    <property type="project" value="UniProtKB-ARBA"/>
</dbReference>
<protein>
    <recommendedName>
        <fullName evidence="3">Cytochrome b5 heme-binding domain-containing protein</fullName>
    </recommendedName>
</protein>
<accession>A0A383UNL2</accession>
<dbReference type="PANTHER" id="PTHR10281">
    <property type="entry name" value="MEMBRANE-ASSOCIATED PROGESTERONE RECEPTOR COMPONENT-RELATED"/>
    <property type="match status" value="1"/>
</dbReference>
<sequence>MSGKFEPRTPTTLQPPKDDPITLDELRRADGQSSSLHLASITDGRIGVQSNLCYVAIKGKVFDVSGNKAYLPDGSYHVFAGRDASRALARTSVKIEDVRPEWEDLDAKEKKTLDDWMIFFSKRYNVVGIVTAEGSKV</sequence>
<name>A0A383UNL2_BLUHO</name>
<feature type="region of interest" description="Disordered" evidence="2">
    <location>
        <begin position="1"/>
        <end position="21"/>
    </location>
</feature>
<gene>
    <name evidence="4" type="ORF">BLGHR1_12069</name>
</gene>
<reference evidence="4 5" key="1">
    <citation type="submission" date="2017-11" db="EMBL/GenBank/DDBJ databases">
        <authorList>
            <person name="Kracher B."/>
        </authorList>
    </citation>
    <scope>NUCLEOTIDE SEQUENCE [LARGE SCALE GENOMIC DNA]</scope>
    <source>
        <strain evidence="4 5">RACE1</strain>
    </source>
</reference>
<evidence type="ECO:0000256" key="1">
    <source>
        <dbReference type="ARBA" id="ARBA00038357"/>
    </source>
</evidence>